<dbReference type="InterPro" id="IPR012677">
    <property type="entry name" value="Nucleotide-bd_a/b_plait_sf"/>
</dbReference>
<dbReference type="CDD" id="cd21606">
    <property type="entry name" value="RRM2_HRB1_GBP2"/>
    <property type="match status" value="1"/>
</dbReference>
<sequence>MSENGIDGGYDNQRSRSRSPVRHLKSETSRFEHDRDDAGKSRSYNIGGHRIEGNYENSSENHVSRYENGRYSRYSGYQRDDSNQRFSNVGGNYRGGYGPRRGYKRSNYMKDEVRDTKDRAPRERGPLLSRELDSPYQEKLNRNYANSIFVGNLTYDCQPSDLEQFFGEVGEVIRADIITSRGHHRGMGTVEFTNGHDVNEAIRRFNGASFLGRDIFVRHDNPPPESMRAENPISREGARDRFQSGYEVFVANLPFSINWQALKDMFKECGIPIRADVKLDRDGRSRGFGTVIFQTIEEAHAAIEQYNGYELDGRILEVKEGHNSFVNNNSLSKNHKSVEHYPQNREQAIPRTGKESENKVIYVENLPLATAKSDLFDLFETIGKVTNAEIFYHDKSGSAYVEYENEEDAKVSIKRLNNYTYGGHDLIIGFAKK</sequence>
<dbReference type="STRING" id="4955.A0A1G4MFM6"/>
<dbReference type="InterPro" id="IPR000504">
    <property type="entry name" value="RRM_dom"/>
</dbReference>
<dbReference type="OMA" id="TNAADAW"/>
<feature type="domain" description="RRM" evidence="4">
    <location>
        <begin position="359"/>
        <end position="433"/>
    </location>
</feature>
<dbReference type="Proteomes" id="UP000190831">
    <property type="component" value="Chromosome F"/>
</dbReference>
<dbReference type="SMART" id="SM00360">
    <property type="entry name" value="RRM"/>
    <property type="match status" value="3"/>
</dbReference>
<feature type="region of interest" description="Disordered" evidence="3">
    <location>
        <begin position="1"/>
        <end position="134"/>
    </location>
</feature>
<dbReference type="GO" id="GO:1990904">
    <property type="term" value="C:ribonucleoprotein complex"/>
    <property type="evidence" value="ECO:0007669"/>
    <property type="project" value="TreeGrafter"/>
</dbReference>
<dbReference type="GO" id="GO:0003729">
    <property type="term" value="F:mRNA binding"/>
    <property type="evidence" value="ECO:0007669"/>
    <property type="project" value="TreeGrafter"/>
</dbReference>
<dbReference type="FunFam" id="3.30.70.330:FF:000362">
    <property type="entry name" value="GBP2p Poly(A+) RNA-binding protein"/>
    <property type="match status" value="1"/>
</dbReference>
<dbReference type="InterPro" id="IPR035979">
    <property type="entry name" value="RBD_domain_sf"/>
</dbReference>
<dbReference type="GO" id="GO:0005634">
    <property type="term" value="C:nucleus"/>
    <property type="evidence" value="ECO:0007669"/>
    <property type="project" value="TreeGrafter"/>
</dbReference>
<feature type="compositionally biased region" description="Basic and acidic residues" evidence="3">
    <location>
        <begin position="24"/>
        <end position="40"/>
    </location>
</feature>
<keyword evidence="6" id="KW-1185">Reference proteome</keyword>
<feature type="domain" description="RRM" evidence="4">
    <location>
        <begin position="146"/>
        <end position="222"/>
    </location>
</feature>
<keyword evidence="1 2" id="KW-0694">RNA-binding</keyword>
<dbReference type="EMBL" id="LT598490">
    <property type="protein sequence ID" value="SCW02593.1"/>
    <property type="molecule type" value="Genomic_DNA"/>
</dbReference>
<evidence type="ECO:0000256" key="3">
    <source>
        <dbReference type="SAM" id="MobiDB-lite"/>
    </source>
</evidence>
<evidence type="ECO:0000313" key="6">
    <source>
        <dbReference type="Proteomes" id="UP000190831"/>
    </source>
</evidence>
<dbReference type="SUPFAM" id="SSF54928">
    <property type="entry name" value="RNA-binding domain, RBD"/>
    <property type="match status" value="3"/>
</dbReference>
<proteinExistence type="predicted"/>
<dbReference type="OrthoDB" id="1049195at2759"/>
<feature type="compositionally biased region" description="Basic and acidic residues" evidence="3">
    <location>
        <begin position="108"/>
        <end position="133"/>
    </location>
</feature>
<dbReference type="InterPro" id="IPR050374">
    <property type="entry name" value="RRT5_SRSF_SR"/>
</dbReference>
<dbReference type="PANTHER" id="PTHR23003">
    <property type="entry name" value="RNA RECOGNITION MOTIF RRM DOMAIN CONTAINING PROTEIN"/>
    <property type="match status" value="1"/>
</dbReference>
<organism evidence="5 6">
    <name type="scientific">Lachancea fermentati</name>
    <name type="common">Zygosaccharomyces fermentati</name>
    <dbReference type="NCBI Taxonomy" id="4955"/>
    <lineage>
        <taxon>Eukaryota</taxon>
        <taxon>Fungi</taxon>
        <taxon>Dikarya</taxon>
        <taxon>Ascomycota</taxon>
        <taxon>Saccharomycotina</taxon>
        <taxon>Saccharomycetes</taxon>
        <taxon>Saccharomycetales</taxon>
        <taxon>Saccharomycetaceae</taxon>
        <taxon>Lachancea</taxon>
    </lineage>
</organism>
<dbReference type="CDD" id="cd21607">
    <property type="entry name" value="RRM3_HRB1_GBP2"/>
    <property type="match status" value="1"/>
</dbReference>
<dbReference type="Gene3D" id="3.30.70.330">
    <property type="match status" value="3"/>
</dbReference>
<dbReference type="Pfam" id="PF00076">
    <property type="entry name" value="RRM_1"/>
    <property type="match status" value="3"/>
</dbReference>
<dbReference type="PROSITE" id="PS50102">
    <property type="entry name" value="RRM"/>
    <property type="match status" value="3"/>
</dbReference>
<evidence type="ECO:0000256" key="2">
    <source>
        <dbReference type="PROSITE-ProRule" id="PRU00176"/>
    </source>
</evidence>
<dbReference type="AlphaFoldDB" id="A0A1G4MFM6"/>
<evidence type="ECO:0000313" key="5">
    <source>
        <dbReference type="EMBL" id="SCW02593.1"/>
    </source>
</evidence>
<accession>A0A1G4MFM6</accession>
<dbReference type="GO" id="GO:0005737">
    <property type="term" value="C:cytoplasm"/>
    <property type="evidence" value="ECO:0007669"/>
    <property type="project" value="TreeGrafter"/>
</dbReference>
<name>A0A1G4MFM6_LACFM</name>
<feature type="domain" description="RRM" evidence="4">
    <location>
        <begin position="246"/>
        <end position="323"/>
    </location>
</feature>
<evidence type="ECO:0000259" key="4">
    <source>
        <dbReference type="PROSITE" id="PS50102"/>
    </source>
</evidence>
<gene>
    <name evidence="5" type="ORF">LAFE_0F09912G</name>
</gene>
<reference evidence="6" key="1">
    <citation type="submission" date="2016-03" db="EMBL/GenBank/DDBJ databases">
        <authorList>
            <person name="Devillers H."/>
        </authorList>
    </citation>
    <scope>NUCLEOTIDE SEQUENCE [LARGE SCALE GENOMIC DNA]</scope>
</reference>
<evidence type="ECO:0000256" key="1">
    <source>
        <dbReference type="ARBA" id="ARBA00022884"/>
    </source>
</evidence>
<dbReference type="PANTHER" id="PTHR23003:SF3">
    <property type="entry name" value="FI21236P1-RELATED"/>
    <property type="match status" value="1"/>
</dbReference>
<protein>
    <submittedName>
        <fullName evidence="5">LAFE_0F09912g1_1</fullName>
    </submittedName>
</protein>